<accession>A0A420Y6A4</accession>
<gene>
    <name evidence="1" type="ORF">DL546_004384</name>
</gene>
<sequence length="313" mass="35756">MMAFVLNREVHKMYLFYKSCPMSDGSTLVDYNVRNGGIISMHYLEKSGRPGIYFLGGGPPVKYNIGIDFDHERYQEQQVKTYPKPDLDYTYSQERMMVTVWRVEYEQEDSANGLNILKHMGSNSKCSAIFWEPAPYCDIDAIQSGKDMEISQHNTPSASTPSLCQDDTVVLSIAEFIPYLDDTLSHLGLPPKIAMQCIGYWLPRFFRIRDRGLHIGFRFVKSWNKYVPEVIVFQNGLGEEISPPHIFLVFGGVPPRANYDGTKAMAEAQNTDWIERLGLDVRKMQDKGSLRLIAWDGMEVPPAELKALYGWEL</sequence>
<protein>
    <recommendedName>
        <fullName evidence="3">Ubiquitin-like domain-containing protein</fullName>
    </recommendedName>
</protein>
<dbReference type="Proteomes" id="UP000275385">
    <property type="component" value="Unassembled WGS sequence"/>
</dbReference>
<keyword evidence="2" id="KW-1185">Reference proteome</keyword>
<evidence type="ECO:0000313" key="2">
    <source>
        <dbReference type="Proteomes" id="UP000275385"/>
    </source>
</evidence>
<dbReference type="OrthoDB" id="428577at2759"/>
<evidence type="ECO:0000313" key="1">
    <source>
        <dbReference type="EMBL" id="RKU43416.1"/>
    </source>
</evidence>
<evidence type="ECO:0008006" key="3">
    <source>
        <dbReference type="Google" id="ProtNLM"/>
    </source>
</evidence>
<organism evidence="1 2">
    <name type="scientific">Coniochaeta pulveracea</name>
    <dbReference type="NCBI Taxonomy" id="177199"/>
    <lineage>
        <taxon>Eukaryota</taxon>
        <taxon>Fungi</taxon>
        <taxon>Dikarya</taxon>
        <taxon>Ascomycota</taxon>
        <taxon>Pezizomycotina</taxon>
        <taxon>Sordariomycetes</taxon>
        <taxon>Sordariomycetidae</taxon>
        <taxon>Coniochaetales</taxon>
        <taxon>Coniochaetaceae</taxon>
        <taxon>Coniochaeta</taxon>
    </lineage>
</organism>
<dbReference type="SUPFAM" id="SSF54236">
    <property type="entry name" value="Ubiquitin-like"/>
    <property type="match status" value="1"/>
</dbReference>
<comment type="caution">
    <text evidence="1">The sequence shown here is derived from an EMBL/GenBank/DDBJ whole genome shotgun (WGS) entry which is preliminary data.</text>
</comment>
<proteinExistence type="predicted"/>
<dbReference type="EMBL" id="QVQW01000043">
    <property type="protein sequence ID" value="RKU43416.1"/>
    <property type="molecule type" value="Genomic_DNA"/>
</dbReference>
<dbReference type="InterPro" id="IPR029071">
    <property type="entry name" value="Ubiquitin-like_domsf"/>
</dbReference>
<dbReference type="AlphaFoldDB" id="A0A420Y6A4"/>
<name>A0A420Y6A4_9PEZI</name>
<reference evidence="1 2" key="1">
    <citation type="submission" date="2018-08" db="EMBL/GenBank/DDBJ databases">
        <title>Draft genome of the lignicolous fungus Coniochaeta pulveracea.</title>
        <authorList>
            <person name="Borstlap C.J."/>
            <person name="De Witt R.N."/>
            <person name="Botha A."/>
            <person name="Volschenk H."/>
        </authorList>
    </citation>
    <scope>NUCLEOTIDE SEQUENCE [LARGE SCALE GENOMIC DNA]</scope>
    <source>
        <strain evidence="1 2">CAB683</strain>
    </source>
</reference>